<evidence type="ECO:0000256" key="13">
    <source>
        <dbReference type="ARBA" id="ARBA00023128"/>
    </source>
</evidence>
<keyword evidence="4 16" id="KW-0813">Transport</keyword>
<keyword evidence="13 16" id="KW-0496">Mitochondrion</keyword>
<proteinExistence type="inferred from homology"/>
<organism evidence="20">
    <name type="scientific">Phoronopsis harmeri</name>
    <dbReference type="NCBI Taxonomy" id="490051"/>
    <lineage>
        <taxon>Eukaryota</taxon>
        <taxon>Metazoa</taxon>
        <taxon>Spiralia</taxon>
        <taxon>Lophotrochozoa</taxon>
        <taxon>Phoronida</taxon>
        <taxon>Phoronidae</taxon>
        <taxon>Phoronopsis</taxon>
    </lineage>
</organism>
<feature type="transmembrane region" description="Helical" evidence="16">
    <location>
        <begin position="91"/>
        <end position="110"/>
    </location>
</feature>
<comment type="catalytic activity">
    <reaction evidence="15 16">
        <text>a ubiquinone + NADH + 5 H(+)(in) = a ubiquinol + NAD(+) + 4 H(+)(out)</text>
        <dbReference type="Rhea" id="RHEA:29091"/>
        <dbReference type="Rhea" id="RHEA-COMP:9565"/>
        <dbReference type="Rhea" id="RHEA-COMP:9566"/>
        <dbReference type="ChEBI" id="CHEBI:15378"/>
        <dbReference type="ChEBI" id="CHEBI:16389"/>
        <dbReference type="ChEBI" id="CHEBI:17976"/>
        <dbReference type="ChEBI" id="CHEBI:57540"/>
        <dbReference type="ChEBI" id="CHEBI:57945"/>
        <dbReference type="EC" id="7.1.1.2"/>
    </reaction>
</comment>
<evidence type="ECO:0000256" key="7">
    <source>
        <dbReference type="ARBA" id="ARBA00022792"/>
    </source>
</evidence>
<feature type="transmembrane region" description="Helical" evidence="16">
    <location>
        <begin position="64"/>
        <end position="84"/>
    </location>
</feature>
<keyword evidence="9" id="KW-0249">Electron transport</keyword>
<evidence type="ECO:0000256" key="4">
    <source>
        <dbReference type="ARBA" id="ARBA00022448"/>
    </source>
</evidence>
<gene>
    <name evidence="20" type="primary">ND5</name>
</gene>
<dbReference type="InterPro" id="IPR003945">
    <property type="entry name" value="NU5C-like"/>
</dbReference>
<keyword evidence="5" id="KW-0679">Respiratory chain</keyword>
<feature type="transmembrane region" description="Helical" evidence="16">
    <location>
        <begin position="116"/>
        <end position="134"/>
    </location>
</feature>
<feature type="transmembrane region" description="Helical" evidence="16">
    <location>
        <begin position="559"/>
        <end position="577"/>
    </location>
</feature>
<dbReference type="PRINTS" id="PR01434">
    <property type="entry name" value="NADHDHGNASE5"/>
</dbReference>
<evidence type="ECO:0000259" key="17">
    <source>
        <dbReference type="Pfam" id="PF00361"/>
    </source>
</evidence>
<dbReference type="Pfam" id="PF06455">
    <property type="entry name" value="NADH5_C"/>
    <property type="match status" value="1"/>
</dbReference>
<feature type="domain" description="NADH-Ubiquinone oxidoreductase (complex I) chain 5 N-terminal" evidence="18">
    <location>
        <begin position="45"/>
        <end position="93"/>
    </location>
</feature>
<dbReference type="PANTHER" id="PTHR42829:SF2">
    <property type="entry name" value="NADH-UBIQUINONE OXIDOREDUCTASE CHAIN 5"/>
    <property type="match status" value="1"/>
</dbReference>
<name>J9PPL4_9BILA</name>
<dbReference type="InterPro" id="IPR001750">
    <property type="entry name" value="ND/Mrp_TM"/>
</dbReference>
<dbReference type="InterPro" id="IPR010934">
    <property type="entry name" value="NADH_DH_su5_C"/>
</dbReference>
<evidence type="ECO:0000256" key="15">
    <source>
        <dbReference type="ARBA" id="ARBA00049551"/>
    </source>
</evidence>
<feature type="transmembrane region" description="Helical" evidence="16">
    <location>
        <begin position="274"/>
        <end position="299"/>
    </location>
</feature>
<evidence type="ECO:0000256" key="5">
    <source>
        <dbReference type="ARBA" id="ARBA00022660"/>
    </source>
</evidence>
<evidence type="ECO:0000313" key="20">
    <source>
        <dbReference type="EMBL" id="AES86299.1"/>
    </source>
</evidence>
<dbReference type="Pfam" id="PF00662">
    <property type="entry name" value="Proton_antipo_N"/>
    <property type="match status" value="1"/>
</dbReference>
<evidence type="ECO:0000256" key="3">
    <source>
        <dbReference type="ARBA" id="ARBA00021096"/>
    </source>
</evidence>
<keyword evidence="14 16" id="KW-0472">Membrane</keyword>
<dbReference type="GeneID" id="13824918"/>
<comment type="similarity">
    <text evidence="16">Belongs to the complex I subunit 5 family.</text>
</comment>
<dbReference type="GO" id="GO:0005743">
    <property type="term" value="C:mitochondrial inner membrane"/>
    <property type="evidence" value="ECO:0007669"/>
    <property type="project" value="UniProtKB-SubCell"/>
</dbReference>
<dbReference type="AlphaFoldDB" id="J9PPL4"/>
<comment type="subcellular location">
    <subcellularLocation>
        <location evidence="1">Mitochondrion inner membrane</location>
        <topology evidence="1">Multi-pass membrane protein</topology>
    </subcellularLocation>
</comment>
<feature type="transmembrane region" description="Helical" evidence="16">
    <location>
        <begin position="141"/>
        <end position="164"/>
    </location>
</feature>
<evidence type="ECO:0000256" key="11">
    <source>
        <dbReference type="ARBA" id="ARBA00023027"/>
    </source>
</evidence>
<feature type="transmembrane region" description="Helical" evidence="16">
    <location>
        <begin position="334"/>
        <end position="358"/>
    </location>
</feature>
<keyword evidence="7" id="KW-0999">Mitochondrion inner membrane</keyword>
<feature type="transmembrane region" description="Helical" evidence="16">
    <location>
        <begin position="424"/>
        <end position="444"/>
    </location>
</feature>
<feature type="domain" description="NADH:quinone oxidoreductase/Mrp antiporter transmembrane" evidence="17">
    <location>
        <begin position="112"/>
        <end position="390"/>
    </location>
</feature>
<dbReference type="PANTHER" id="PTHR42829">
    <property type="entry name" value="NADH-UBIQUINONE OXIDOREDUCTASE CHAIN 5"/>
    <property type="match status" value="1"/>
</dbReference>
<dbReference type="CTD" id="4540"/>
<evidence type="ECO:0000259" key="19">
    <source>
        <dbReference type="Pfam" id="PF06455"/>
    </source>
</evidence>
<feature type="transmembrane region" description="Helical" evidence="16">
    <location>
        <begin position="487"/>
        <end position="508"/>
    </location>
</feature>
<feature type="domain" description="NADH dehydrogenase subunit 5 C-terminal" evidence="19">
    <location>
        <begin position="394"/>
        <end position="576"/>
    </location>
</feature>
<feature type="transmembrane region" description="Helical" evidence="16">
    <location>
        <begin position="204"/>
        <end position="231"/>
    </location>
</feature>
<evidence type="ECO:0000256" key="12">
    <source>
        <dbReference type="ARBA" id="ARBA00023075"/>
    </source>
</evidence>
<evidence type="ECO:0000256" key="1">
    <source>
        <dbReference type="ARBA" id="ARBA00004448"/>
    </source>
</evidence>
<keyword evidence="11 16" id="KW-0520">NAD</keyword>
<dbReference type="GO" id="GO:0003954">
    <property type="term" value="F:NADH dehydrogenase activity"/>
    <property type="evidence" value="ECO:0007669"/>
    <property type="project" value="TreeGrafter"/>
</dbReference>
<dbReference type="GO" id="GO:0008137">
    <property type="term" value="F:NADH dehydrogenase (ubiquinone) activity"/>
    <property type="evidence" value="ECO:0007669"/>
    <property type="project" value="UniProtKB-EC"/>
</dbReference>
<evidence type="ECO:0000256" key="10">
    <source>
        <dbReference type="ARBA" id="ARBA00022989"/>
    </source>
</evidence>
<feature type="transmembrane region" description="Helical" evidence="16">
    <location>
        <begin position="456"/>
        <end position="475"/>
    </location>
</feature>
<sequence length="578" mass="64363">MMMFKPVNFTLLMSNLLWTAFVLSLFPLFWCFMSSQMVLLSWEVITLGSSKLEFNLLVDLYGTVFSSTVLLISASVVTFSVNYMSEDPFSVRFIMVVLLFILSMNFLVYIPNLMALLLGWDGLGIVSFVLVIYYQNPSSLAAGMVTALANRVGDVMLILSIAWMVNQGHWNLILMFENPYSGLLTGSILLASMTKSAQIPFSSWLPAAMAAPTPVSALVHSSTLVTAGVFLLTRFYPFLEKTYWFNSVCLGMATLTCFMAGICAMQEYDMKKIIALSTLSQLGVMMTSLGLGAAMVAYFHMVTHAMFKALLFICAGNVIHQHGGSQDVRFMGNIWSTLPITSSCLNVANLALCGLPFMAGFYSKDLILEIFFMQSGSFLMLMIIILSTLFTLMYSIRFSFFIIWGEQKKCALFSIGDEDKNVRLAQLALSTGAVFGGALFSWLLFPFPVMIILTPLQKSLILFSLTLTFFAMFMMEKMSYFKSMLSLSPLNSFIIHSLSTMWFLSLMFSKISSKASMNLALMMTKASDQGWSEMFGGQGSFLLSKSILSQVKEAQAQTVSMFILFSFIMVILLILMVF</sequence>
<keyword evidence="10 16" id="KW-1133">Transmembrane helix</keyword>
<evidence type="ECO:0000256" key="9">
    <source>
        <dbReference type="ARBA" id="ARBA00022982"/>
    </source>
</evidence>
<evidence type="ECO:0000259" key="18">
    <source>
        <dbReference type="Pfam" id="PF00662"/>
    </source>
</evidence>
<evidence type="ECO:0000256" key="8">
    <source>
        <dbReference type="ARBA" id="ARBA00022967"/>
    </source>
</evidence>
<protein>
    <recommendedName>
        <fullName evidence="3 16">NADH-ubiquinone oxidoreductase chain 5</fullName>
        <ecNumber evidence="2 16">7.1.1.2</ecNumber>
    </recommendedName>
</protein>
<feature type="transmembrane region" description="Helical" evidence="16">
    <location>
        <begin position="243"/>
        <end position="262"/>
    </location>
</feature>
<dbReference type="EC" id="7.1.1.2" evidence="2 16"/>
<dbReference type="RefSeq" id="YP_006883119.1">
    <property type="nucleotide sequence ID" value="NC_018761.1"/>
</dbReference>
<evidence type="ECO:0000256" key="2">
    <source>
        <dbReference type="ARBA" id="ARBA00012944"/>
    </source>
</evidence>
<dbReference type="GO" id="GO:0015990">
    <property type="term" value="P:electron transport coupled proton transport"/>
    <property type="evidence" value="ECO:0007669"/>
    <property type="project" value="TreeGrafter"/>
</dbReference>
<evidence type="ECO:0000256" key="14">
    <source>
        <dbReference type="ARBA" id="ARBA00023136"/>
    </source>
</evidence>
<dbReference type="Pfam" id="PF00361">
    <property type="entry name" value="Proton_antipo_M"/>
    <property type="match status" value="1"/>
</dbReference>
<reference evidence="20" key="1">
    <citation type="submission" date="2011-10" db="EMBL/GenBank/DDBJ databases">
        <title>Complete mitochondrial genome of Phoronopsis harmeri.</title>
        <authorList>
            <person name="Lesny P."/>
            <person name="Grobe P."/>
            <person name="Podsiadlowski L."/>
        </authorList>
    </citation>
    <scope>NUCLEOTIDE SEQUENCE</scope>
</reference>
<accession>J9PPL4</accession>
<evidence type="ECO:0000256" key="6">
    <source>
        <dbReference type="ARBA" id="ARBA00022692"/>
    </source>
</evidence>
<geneLocation type="mitochondrion" evidence="20"/>
<keyword evidence="8" id="KW-1278">Translocase</keyword>
<keyword evidence="6 16" id="KW-0812">Transmembrane</keyword>
<dbReference type="GO" id="GO:0042773">
    <property type="term" value="P:ATP synthesis coupled electron transport"/>
    <property type="evidence" value="ECO:0007669"/>
    <property type="project" value="InterPro"/>
</dbReference>
<dbReference type="InterPro" id="IPR001516">
    <property type="entry name" value="Proton_antipo_N"/>
</dbReference>
<keyword evidence="12 16" id="KW-0830">Ubiquinone</keyword>
<evidence type="ECO:0000256" key="16">
    <source>
        <dbReference type="RuleBase" id="RU003404"/>
    </source>
</evidence>
<feature type="transmembrane region" description="Helical" evidence="16">
    <location>
        <begin position="378"/>
        <end position="403"/>
    </location>
</feature>
<comment type="function">
    <text evidence="16">Core subunit of the mitochondrial membrane respiratory chain NADH dehydrogenase (Complex I) which catalyzes electron transfer from NADH through the respiratory chain, using ubiquinone as an electron acceptor. Essential for the catalytic activity and assembly of complex I.</text>
</comment>
<dbReference type="EMBL" id="JN832704">
    <property type="protein sequence ID" value="AES86299.1"/>
    <property type="molecule type" value="Genomic_DNA"/>
</dbReference>